<reference evidence="11" key="1">
    <citation type="journal article" date="2020" name="mSystems">
        <title>Genome- and Community-Level Interaction Insights into Carbon Utilization and Element Cycling Functions of Hydrothermarchaeota in Hydrothermal Sediment.</title>
        <authorList>
            <person name="Zhou Z."/>
            <person name="Liu Y."/>
            <person name="Xu W."/>
            <person name="Pan J."/>
            <person name="Luo Z.H."/>
            <person name="Li M."/>
        </authorList>
    </citation>
    <scope>NUCLEOTIDE SEQUENCE [LARGE SCALE GENOMIC DNA]</scope>
    <source>
        <strain evidence="11">SpSt-508</strain>
    </source>
</reference>
<evidence type="ECO:0000256" key="8">
    <source>
        <dbReference type="ARBA" id="ARBA00022813"/>
    </source>
</evidence>
<keyword evidence="10" id="KW-0511">Multifunctional enzyme</keyword>
<comment type="subcellular location">
    <subcellularLocation>
        <location evidence="1 10">Cytoplasm</location>
    </subcellularLocation>
</comment>
<evidence type="ECO:0000256" key="4">
    <source>
        <dbReference type="ARBA" id="ARBA00022490"/>
    </source>
</evidence>
<dbReference type="AlphaFoldDB" id="A0A7C4QQI7"/>
<dbReference type="NCBIfam" id="NF003802">
    <property type="entry name" value="PRK05388.1"/>
    <property type="match status" value="1"/>
</dbReference>
<dbReference type="EMBL" id="DSVQ01000016">
    <property type="protein sequence ID" value="HGT40243.1"/>
    <property type="molecule type" value="Genomic_DNA"/>
</dbReference>
<organism evidence="11">
    <name type="scientific">Schlesneria paludicola</name>
    <dbReference type="NCBI Taxonomy" id="360056"/>
    <lineage>
        <taxon>Bacteria</taxon>
        <taxon>Pseudomonadati</taxon>
        <taxon>Planctomycetota</taxon>
        <taxon>Planctomycetia</taxon>
        <taxon>Planctomycetales</taxon>
        <taxon>Planctomycetaceae</taxon>
        <taxon>Schlesneria</taxon>
    </lineage>
</organism>
<dbReference type="GO" id="GO:0004042">
    <property type="term" value="F:L-glutamate N-acetyltransferase activity"/>
    <property type="evidence" value="ECO:0007669"/>
    <property type="project" value="UniProtKB-UniRule"/>
</dbReference>
<dbReference type="CDD" id="cd02152">
    <property type="entry name" value="OAT"/>
    <property type="match status" value="1"/>
</dbReference>
<feature type="binding site" evidence="10">
    <location>
        <position position="400"/>
    </location>
    <ligand>
        <name>substrate</name>
    </ligand>
</feature>
<feature type="binding site" evidence="10">
    <location>
        <position position="177"/>
    </location>
    <ligand>
        <name>substrate</name>
    </ligand>
</feature>
<comment type="catalytic activity">
    <reaction evidence="10">
        <text>L-glutamate + acetyl-CoA = N-acetyl-L-glutamate + CoA + H(+)</text>
        <dbReference type="Rhea" id="RHEA:24292"/>
        <dbReference type="ChEBI" id="CHEBI:15378"/>
        <dbReference type="ChEBI" id="CHEBI:29985"/>
        <dbReference type="ChEBI" id="CHEBI:44337"/>
        <dbReference type="ChEBI" id="CHEBI:57287"/>
        <dbReference type="ChEBI" id="CHEBI:57288"/>
        <dbReference type="EC" id="2.3.1.1"/>
    </reaction>
</comment>
<evidence type="ECO:0000256" key="6">
    <source>
        <dbReference type="ARBA" id="ARBA00022605"/>
    </source>
</evidence>
<dbReference type="HAMAP" id="MF_01106">
    <property type="entry name" value="ArgJ"/>
    <property type="match status" value="1"/>
</dbReference>
<keyword evidence="8 10" id="KW-0068">Autocatalytic cleavage</keyword>
<keyword evidence="7 10" id="KW-0808">Transferase</keyword>
<feature type="chain" id="PRO_5028542081" description="Arginine biosynthesis bifunctional protein ArgJ alpha chain" evidence="10">
    <location>
        <begin position="1"/>
        <end position="187"/>
    </location>
</feature>
<dbReference type="InterPro" id="IPR042195">
    <property type="entry name" value="ArgJ_beta_C"/>
</dbReference>
<feature type="binding site" evidence="10">
    <location>
        <position position="151"/>
    </location>
    <ligand>
        <name>substrate</name>
    </ligand>
</feature>
<feature type="site" description="Involved in the stabilization of negative charge on the oxyanion by the formation of the oxyanion hole" evidence="10">
    <location>
        <position position="112"/>
    </location>
</feature>
<dbReference type="GO" id="GO:0005737">
    <property type="term" value="C:cytoplasm"/>
    <property type="evidence" value="ECO:0007669"/>
    <property type="project" value="UniProtKB-SubCell"/>
</dbReference>
<gene>
    <name evidence="10 11" type="primary">argJ</name>
    <name evidence="11" type="ORF">ENS64_13425</name>
</gene>
<comment type="similarity">
    <text evidence="2 10">Belongs to the ArgJ family.</text>
</comment>
<proteinExistence type="inferred from homology"/>
<dbReference type="GO" id="GO:0006592">
    <property type="term" value="P:ornithine biosynthetic process"/>
    <property type="evidence" value="ECO:0007669"/>
    <property type="project" value="TreeGrafter"/>
</dbReference>
<dbReference type="FunFam" id="3.60.70.12:FF:000001">
    <property type="entry name" value="Arginine biosynthesis bifunctional protein ArgJ, chloroplastic"/>
    <property type="match status" value="1"/>
</dbReference>
<dbReference type="EC" id="2.3.1.1" evidence="10"/>
<dbReference type="EC" id="2.3.1.35" evidence="10"/>
<feature type="binding site" evidence="10">
    <location>
        <position position="188"/>
    </location>
    <ligand>
        <name>substrate</name>
    </ligand>
</feature>
<keyword evidence="6 10" id="KW-0028">Amino-acid biosynthesis</keyword>
<evidence type="ECO:0000313" key="11">
    <source>
        <dbReference type="EMBL" id="HGT40243.1"/>
    </source>
</evidence>
<sequence>MDQAVLLPAGFTAAGVTCGVKDPQSPKKDLAVFVSDRPCAAAGVFTTNLVCGAPVKVSRERLPRATTRALVINSGNANACTGEQGLADARAMTAAVAHGLSCPAEDVLVASTGVIGRFLPLDRIVAGIGRALSVRSSEPAALRDAATAMMTTDTVPKLASRELALRGTTVRVTGVCKGAAMIAPNMATMLCALLTDVAVSPSQAFELLTGGVRDSFNCISVDGHESTSDSVFLLANGAAGVEPTRAEEWQAVQTAVNEVAQDLAMAIIRDAEGAHHFVQLDVTGCRTRDEAFRIAKTIAESPLVKTAICGADPNWGRVVSAAGYAGVPLREEDLSLTMNGFPLYAAGRPLAFDAAAVSHSLRENRDVHIELRLTLGSAGVRFWTSDLTKEYVELNADYTT</sequence>
<dbReference type="InterPro" id="IPR002813">
    <property type="entry name" value="Arg_biosynth_ArgJ"/>
</dbReference>
<evidence type="ECO:0000256" key="10">
    <source>
        <dbReference type="HAMAP-Rule" id="MF_01106"/>
    </source>
</evidence>
<keyword evidence="4 10" id="KW-0963">Cytoplasm</keyword>
<evidence type="ECO:0000256" key="7">
    <source>
        <dbReference type="ARBA" id="ARBA00022679"/>
    </source>
</evidence>
<evidence type="ECO:0000256" key="3">
    <source>
        <dbReference type="ARBA" id="ARBA00011475"/>
    </source>
</evidence>
<feature type="site" description="Involved in the stabilization of negative charge on the oxyanion by the formation of the oxyanion hole" evidence="10">
    <location>
        <position position="113"/>
    </location>
</feature>
<dbReference type="PANTHER" id="PTHR23100:SF0">
    <property type="entry name" value="ARGININE BIOSYNTHESIS BIFUNCTIONAL PROTEIN ARGJ, MITOCHONDRIAL"/>
    <property type="match status" value="1"/>
</dbReference>
<dbReference type="FunFam" id="3.10.20.340:FF:000003">
    <property type="entry name" value="Arginine biosynthesis bifunctional protein ArgJ"/>
    <property type="match status" value="1"/>
</dbReference>
<dbReference type="GO" id="GO:0006526">
    <property type="term" value="P:L-arginine biosynthetic process"/>
    <property type="evidence" value="ECO:0007669"/>
    <property type="project" value="UniProtKB-UniRule"/>
</dbReference>
<feature type="active site" description="Nucleophile" evidence="10">
    <location>
        <position position="188"/>
    </location>
</feature>
<comment type="caution">
    <text evidence="11">The sequence shown here is derived from an EMBL/GenBank/DDBJ whole genome shotgun (WGS) entry which is preliminary data.</text>
</comment>
<feature type="binding site" evidence="10">
    <location>
        <position position="395"/>
    </location>
    <ligand>
        <name>substrate</name>
    </ligand>
</feature>
<accession>A0A7C4QQI7</accession>
<evidence type="ECO:0000256" key="1">
    <source>
        <dbReference type="ARBA" id="ARBA00004496"/>
    </source>
</evidence>
<protein>
    <recommendedName>
        <fullName evidence="10">Arginine biosynthesis bifunctional protein ArgJ</fullName>
    </recommendedName>
    <domain>
        <recommendedName>
            <fullName evidence="10">Glutamate N-acetyltransferase</fullName>
            <ecNumber evidence="10">2.3.1.35</ecNumber>
        </recommendedName>
        <alternativeName>
            <fullName evidence="10">Ornithine acetyltransferase</fullName>
            <shortName evidence="10">OATase</shortName>
        </alternativeName>
        <alternativeName>
            <fullName evidence="10">Ornithine transacetylase</fullName>
        </alternativeName>
    </domain>
    <domain>
        <recommendedName>
            <fullName evidence="10">Amino-acid acetyltransferase</fullName>
            <ecNumber evidence="10">2.3.1.1</ecNumber>
        </recommendedName>
        <alternativeName>
            <fullName evidence="10">N-acetylglutamate synthase</fullName>
            <shortName evidence="10">AGSase</shortName>
        </alternativeName>
    </domain>
    <component>
        <recommendedName>
            <fullName evidence="10">Arginine biosynthesis bifunctional protein ArgJ alpha chain</fullName>
        </recommendedName>
    </component>
    <component>
        <recommendedName>
            <fullName evidence="10">Arginine biosynthesis bifunctional protein ArgJ beta chain</fullName>
        </recommendedName>
    </component>
</protein>
<comment type="function">
    <text evidence="10">Catalyzes two activities which are involved in the cyclic version of arginine biosynthesis: the synthesis of N-acetylglutamate from glutamate and acetyl-CoA as the acetyl donor, and of ornithine by transacetylation between N(2)-acetylornithine and glutamate.</text>
</comment>
<comment type="subunit">
    <text evidence="3 10">Heterotetramer of two alpha and two beta chains.</text>
</comment>
<dbReference type="GO" id="GO:0004358">
    <property type="term" value="F:L-glutamate N-acetyltransferase activity, acting on acetyl-L-ornithine as donor"/>
    <property type="evidence" value="ECO:0007669"/>
    <property type="project" value="UniProtKB-UniRule"/>
</dbReference>
<dbReference type="InterPro" id="IPR016117">
    <property type="entry name" value="ArgJ-like_dom_sf"/>
</dbReference>
<keyword evidence="9 10" id="KW-0012">Acyltransferase</keyword>
<dbReference type="SUPFAM" id="SSF56266">
    <property type="entry name" value="DmpA/ArgJ-like"/>
    <property type="match status" value="1"/>
</dbReference>
<evidence type="ECO:0000256" key="5">
    <source>
        <dbReference type="ARBA" id="ARBA00022571"/>
    </source>
</evidence>
<feature type="chain" id="PRO_5028542084" description="Arginine biosynthesis bifunctional protein ArgJ beta chain" evidence="10">
    <location>
        <begin position="188"/>
        <end position="400"/>
    </location>
</feature>
<name>A0A7C4QQI7_9PLAN</name>
<dbReference type="NCBIfam" id="TIGR00120">
    <property type="entry name" value="ArgJ"/>
    <property type="match status" value="1"/>
</dbReference>
<feature type="binding site" evidence="10">
    <location>
        <position position="272"/>
    </location>
    <ligand>
        <name>substrate</name>
    </ligand>
</feature>
<comment type="pathway">
    <text evidence="10">Amino-acid biosynthesis; L-arginine biosynthesis; N(2)-acetyl-L-ornithine from L-glutamate: step 1/4.</text>
</comment>
<feature type="site" description="Cleavage; by autolysis" evidence="10">
    <location>
        <begin position="187"/>
        <end position="188"/>
    </location>
</feature>
<dbReference type="PANTHER" id="PTHR23100">
    <property type="entry name" value="ARGININE BIOSYNTHESIS BIFUNCTIONAL PROTEIN ARGJ"/>
    <property type="match status" value="1"/>
</dbReference>
<dbReference type="UniPathway" id="UPA00068">
    <property type="reaction ID" value="UER00106"/>
</dbReference>
<comment type="pathway">
    <text evidence="10">Amino-acid biosynthesis; L-arginine biosynthesis; L-ornithine and N-acetyl-L-glutamate from L-glutamate and N(2)-acetyl-L-ornithine (cyclic): step 1/1.</text>
</comment>
<evidence type="ECO:0000256" key="2">
    <source>
        <dbReference type="ARBA" id="ARBA00006774"/>
    </source>
</evidence>
<dbReference type="Gene3D" id="3.60.70.12">
    <property type="entry name" value="L-amino peptidase D-ALA esterase/amidase"/>
    <property type="match status" value="1"/>
</dbReference>
<dbReference type="Pfam" id="PF01960">
    <property type="entry name" value="ArgJ"/>
    <property type="match status" value="1"/>
</dbReference>
<comment type="catalytic activity">
    <reaction evidence="10">
        <text>N(2)-acetyl-L-ornithine + L-glutamate = N-acetyl-L-glutamate + L-ornithine</text>
        <dbReference type="Rhea" id="RHEA:15349"/>
        <dbReference type="ChEBI" id="CHEBI:29985"/>
        <dbReference type="ChEBI" id="CHEBI:44337"/>
        <dbReference type="ChEBI" id="CHEBI:46911"/>
        <dbReference type="ChEBI" id="CHEBI:57805"/>
        <dbReference type="EC" id="2.3.1.35"/>
    </reaction>
</comment>
<keyword evidence="5 10" id="KW-0055">Arginine biosynthesis</keyword>
<dbReference type="Gene3D" id="3.10.20.340">
    <property type="entry name" value="ArgJ beta chain, C-terminal domain"/>
    <property type="match status" value="1"/>
</dbReference>
<evidence type="ECO:0000256" key="9">
    <source>
        <dbReference type="ARBA" id="ARBA00023315"/>
    </source>
</evidence>